<dbReference type="InterPro" id="IPR036291">
    <property type="entry name" value="NAD(P)-bd_dom_sf"/>
</dbReference>
<protein>
    <submittedName>
        <fullName evidence="6">3-oxoacyl-[acyl-carrier protein] reductase</fullName>
    </submittedName>
</protein>
<evidence type="ECO:0000256" key="3">
    <source>
        <dbReference type="ARBA" id="ARBA00023027"/>
    </source>
</evidence>
<dbReference type="Gene3D" id="3.40.50.720">
    <property type="entry name" value="NAD(P)-binding Rossmann-like Domain"/>
    <property type="match status" value="1"/>
</dbReference>
<dbReference type="STRING" id="1122155.SAMN02745158_03461"/>
<dbReference type="Proteomes" id="UP000184245">
    <property type="component" value="Unassembled WGS sequence"/>
</dbReference>
<comment type="similarity">
    <text evidence="1">Belongs to the short-chain dehydrogenases/reductases (SDR) family.</text>
</comment>
<keyword evidence="5" id="KW-0753">Steroid metabolism</keyword>
<evidence type="ECO:0000256" key="4">
    <source>
        <dbReference type="ARBA" id="ARBA00023098"/>
    </source>
</evidence>
<dbReference type="FunFam" id="3.40.50.720:FF:000084">
    <property type="entry name" value="Short-chain dehydrogenase reductase"/>
    <property type="match status" value="1"/>
</dbReference>
<keyword evidence="2" id="KW-0560">Oxidoreductase</keyword>
<dbReference type="RefSeq" id="WP_072853970.1">
    <property type="nucleotide sequence ID" value="NZ_FQVI01000023.1"/>
</dbReference>
<evidence type="ECO:0000256" key="1">
    <source>
        <dbReference type="ARBA" id="ARBA00006484"/>
    </source>
</evidence>
<evidence type="ECO:0000256" key="5">
    <source>
        <dbReference type="ARBA" id="ARBA00023221"/>
    </source>
</evidence>
<accession>A0A1M5B2C5</accession>
<dbReference type="GO" id="GO:0008206">
    <property type="term" value="P:bile acid metabolic process"/>
    <property type="evidence" value="ECO:0007669"/>
    <property type="project" value="UniProtKB-ARBA"/>
</dbReference>
<gene>
    <name evidence="6" type="ORF">SAMN02745158_03461</name>
</gene>
<dbReference type="PANTHER" id="PTHR43180:SF28">
    <property type="entry name" value="NAD(P)-BINDING ROSSMANN-FOLD SUPERFAMILY PROTEIN"/>
    <property type="match status" value="1"/>
</dbReference>
<dbReference type="InterPro" id="IPR002347">
    <property type="entry name" value="SDR_fam"/>
</dbReference>
<dbReference type="EMBL" id="FQVI01000023">
    <property type="protein sequence ID" value="SHF36701.1"/>
    <property type="molecule type" value="Genomic_DNA"/>
</dbReference>
<dbReference type="GO" id="GO:0016491">
    <property type="term" value="F:oxidoreductase activity"/>
    <property type="evidence" value="ECO:0007669"/>
    <property type="project" value="UniProtKB-KW"/>
</dbReference>
<sequence length="254" mass="27780">MRVKDKVAIITGAGGGIGRASALRFAREGARVVIHGRREENTRETWRMVQEAGGEGIYVLGDVQKEEDIRRLVDTAIETYGRIDILFNNAGVGYSSPYKFSPVPDVPTEDWNSVFNINIRSIFFTCKYTIPHMIQQGGGVILNCCSINGVVGCGAETYSATKGAMLAFTRAMAVENGKYGIRVNCVSPSTTRTPMVDELLDHDAEFYHKWETVAPIQGIIEPEDIANAALFMASDEARFITGQNLVVDGGFTIS</sequence>
<dbReference type="OrthoDB" id="9803333at2"/>
<dbReference type="NCBIfam" id="NF005559">
    <property type="entry name" value="PRK07231.1"/>
    <property type="match status" value="1"/>
</dbReference>
<dbReference type="AlphaFoldDB" id="A0A1M5B2C5"/>
<name>A0A1M5B2C5_9CLOT</name>
<keyword evidence="4" id="KW-0443">Lipid metabolism</keyword>
<dbReference type="PRINTS" id="PR00081">
    <property type="entry name" value="GDHRDH"/>
</dbReference>
<evidence type="ECO:0000313" key="6">
    <source>
        <dbReference type="EMBL" id="SHF36701.1"/>
    </source>
</evidence>
<keyword evidence="3" id="KW-0520">NAD</keyword>
<dbReference type="Pfam" id="PF13561">
    <property type="entry name" value="adh_short_C2"/>
    <property type="match status" value="1"/>
</dbReference>
<evidence type="ECO:0000256" key="2">
    <source>
        <dbReference type="ARBA" id="ARBA00023002"/>
    </source>
</evidence>
<proteinExistence type="inferred from homology"/>
<dbReference type="PRINTS" id="PR00080">
    <property type="entry name" value="SDRFAMILY"/>
</dbReference>
<dbReference type="CDD" id="cd05233">
    <property type="entry name" value="SDR_c"/>
    <property type="match status" value="1"/>
</dbReference>
<dbReference type="SUPFAM" id="SSF51735">
    <property type="entry name" value="NAD(P)-binding Rossmann-fold domains"/>
    <property type="match status" value="1"/>
</dbReference>
<dbReference type="PANTHER" id="PTHR43180">
    <property type="entry name" value="3-OXOACYL-(ACYL-CARRIER-PROTEIN) REDUCTASE (AFU_ORTHOLOGUE AFUA_6G11210)"/>
    <property type="match status" value="1"/>
</dbReference>
<organism evidence="6 7">
    <name type="scientific">Lactonifactor longoviformis DSM 17459</name>
    <dbReference type="NCBI Taxonomy" id="1122155"/>
    <lineage>
        <taxon>Bacteria</taxon>
        <taxon>Bacillati</taxon>
        <taxon>Bacillota</taxon>
        <taxon>Clostridia</taxon>
        <taxon>Eubacteriales</taxon>
        <taxon>Clostridiaceae</taxon>
        <taxon>Lactonifactor</taxon>
    </lineage>
</organism>
<keyword evidence="7" id="KW-1185">Reference proteome</keyword>
<evidence type="ECO:0000313" key="7">
    <source>
        <dbReference type="Proteomes" id="UP000184245"/>
    </source>
</evidence>
<reference evidence="6 7" key="1">
    <citation type="submission" date="2016-11" db="EMBL/GenBank/DDBJ databases">
        <authorList>
            <person name="Jaros S."/>
            <person name="Januszkiewicz K."/>
            <person name="Wedrychowicz H."/>
        </authorList>
    </citation>
    <scope>NUCLEOTIDE SEQUENCE [LARGE SCALE GENOMIC DNA]</scope>
    <source>
        <strain evidence="6 7">DSM 17459</strain>
    </source>
</reference>